<evidence type="ECO:0000313" key="2">
    <source>
        <dbReference type="Proteomes" id="UP000887575"/>
    </source>
</evidence>
<evidence type="ECO:0000256" key="1">
    <source>
        <dbReference type="SAM" id="MobiDB-lite"/>
    </source>
</evidence>
<dbReference type="AlphaFoldDB" id="A0AAF3EJJ0"/>
<keyword evidence="2" id="KW-1185">Reference proteome</keyword>
<accession>A0AAF3EJJ0</accession>
<dbReference type="WBParaSite" id="MBELARI_LOCUS14189">
    <property type="protein sequence ID" value="MBELARI_LOCUS14189"/>
    <property type="gene ID" value="MBELARI_LOCUS14189"/>
</dbReference>
<feature type="compositionally biased region" description="Polar residues" evidence="1">
    <location>
        <begin position="34"/>
        <end position="53"/>
    </location>
</feature>
<sequence>MSNHSAENSNQRPKAYEIVTEEAEAYEREIENCLQDSSTNTKVPLPKLSQSEKASNELDEDLEHEKVLKKPPRNPIRKLFNCMFRRNKSKPRKTSCYTALTNEKSFWGLTSNSFDESTLESSKAFLPESAIDKQIDRDFDDLMRVQMNLKGCGLNSDATTELQQRDYILDKITKKSKSCEEMVYAEERVLKRFEHIKHHGWVDGREKK</sequence>
<proteinExistence type="predicted"/>
<reference evidence="3" key="1">
    <citation type="submission" date="2024-02" db="UniProtKB">
        <authorList>
            <consortium name="WormBaseParasite"/>
        </authorList>
    </citation>
    <scope>IDENTIFICATION</scope>
</reference>
<dbReference type="Proteomes" id="UP000887575">
    <property type="component" value="Unassembled WGS sequence"/>
</dbReference>
<protein>
    <submittedName>
        <fullName evidence="3">Uncharacterized protein</fullName>
    </submittedName>
</protein>
<name>A0AAF3EJJ0_9BILA</name>
<feature type="region of interest" description="Disordered" evidence="1">
    <location>
        <begin position="32"/>
        <end position="63"/>
    </location>
</feature>
<evidence type="ECO:0000313" key="3">
    <source>
        <dbReference type="WBParaSite" id="MBELARI_LOCUS14189"/>
    </source>
</evidence>
<organism evidence="2 3">
    <name type="scientific">Mesorhabditis belari</name>
    <dbReference type="NCBI Taxonomy" id="2138241"/>
    <lineage>
        <taxon>Eukaryota</taxon>
        <taxon>Metazoa</taxon>
        <taxon>Ecdysozoa</taxon>
        <taxon>Nematoda</taxon>
        <taxon>Chromadorea</taxon>
        <taxon>Rhabditida</taxon>
        <taxon>Rhabditina</taxon>
        <taxon>Rhabditomorpha</taxon>
        <taxon>Rhabditoidea</taxon>
        <taxon>Rhabditidae</taxon>
        <taxon>Mesorhabditinae</taxon>
        <taxon>Mesorhabditis</taxon>
    </lineage>
</organism>